<proteinExistence type="predicted"/>
<accession>A0A220S1W3</accession>
<sequence length="117" mass="13142">MGDFMRSNLLNILITLMAINTATVAVILSKLYEISKQHNQKINDSFKNTKAQLLLSVREQVTLIGVALILSILSKKSSWTFEPLLINAGLEVLLSTVFIYSLFILYDTAVAVLEFYE</sequence>
<dbReference type="AlphaFoldDB" id="A0A220S1W3"/>
<keyword evidence="3" id="KW-1185">Reference proteome</keyword>
<evidence type="ECO:0000313" key="2">
    <source>
        <dbReference type="EMBL" id="ASK27356.1"/>
    </source>
</evidence>
<dbReference type="KEGG" id="nei:BG910_06030"/>
<gene>
    <name evidence="2" type="ORF">BG910_06030</name>
</gene>
<feature type="transmembrane region" description="Helical" evidence="1">
    <location>
        <begin position="93"/>
        <end position="116"/>
    </location>
</feature>
<evidence type="ECO:0000313" key="3">
    <source>
        <dbReference type="Proteomes" id="UP000198238"/>
    </source>
</evidence>
<name>A0A220S1W3_9NEIS</name>
<feature type="transmembrane region" description="Helical" evidence="1">
    <location>
        <begin position="12"/>
        <end position="32"/>
    </location>
</feature>
<dbReference type="EMBL" id="CP022278">
    <property type="protein sequence ID" value="ASK27356.1"/>
    <property type="molecule type" value="Genomic_DNA"/>
</dbReference>
<keyword evidence="1" id="KW-1133">Transmembrane helix</keyword>
<evidence type="ECO:0000256" key="1">
    <source>
        <dbReference type="SAM" id="Phobius"/>
    </source>
</evidence>
<reference evidence="2 3" key="1">
    <citation type="submission" date="2017-06" db="EMBL/GenBank/DDBJ databases">
        <title>Neisseria chenwenguii sp. nov., isolated from the intestinal contents of Tibetan Plateau Pika in Yushu, Qinghai Province, China.</title>
        <authorList>
            <person name="Zhang G."/>
        </authorList>
    </citation>
    <scope>NUCLEOTIDE SEQUENCE [LARGE SCALE GENOMIC DNA]</scope>
    <source>
        <strain evidence="2 3">10023</strain>
    </source>
</reference>
<dbReference type="Proteomes" id="UP000198238">
    <property type="component" value="Chromosome"/>
</dbReference>
<feature type="transmembrane region" description="Helical" evidence="1">
    <location>
        <begin position="53"/>
        <end position="73"/>
    </location>
</feature>
<keyword evidence="1" id="KW-0812">Transmembrane</keyword>
<organism evidence="2 3">
    <name type="scientific">Neisseria chenwenguii</name>
    <dbReference type="NCBI Taxonomy" id="1853278"/>
    <lineage>
        <taxon>Bacteria</taxon>
        <taxon>Pseudomonadati</taxon>
        <taxon>Pseudomonadota</taxon>
        <taxon>Betaproteobacteria</taxon>
        <taxon>Neisseriales</taxon>
        <taxon>Neisseriaceae</taxon>
        <taxon>Neisseria</taxon>
    </lineage>
</organism>
<protein>
    <submittedName>
        <fullName evidence="2">Uncharacterized protein</fullName>
    </submittedName>
</protein>
<keyword evidence="1" id="KW-0472">Membrane</keyword>